<feature type="domain" description="RRM" evidence="7">
    <location>
        <begin position="545"/>
        <end position="628"/>
    </location>
</feature>
<reference evidence="8 9" key="1">
    <citation type="journal article" date="2016" name="Mol. Biol. Evol.">
        <title>Comparative Genomics of Early-Diverging Mushroom-Forming Fungi Provides Insights into the Origins of Lignocellulose Decay Capabilities.</title>
        <authorList>
            <person name="Nagy L.G."/>
            <person name="Riley R."/>
            <person name="Tritt A."/>
            <person name="Adam C."/>
            <person name="Daum C."/>
            <person name="Floudas D."/>
            <person name="Sun H."/>
            <person name="Yadav J.S."/>
            <person name="Pangilinan J."/>
            <person name="Larsson K.H."/>
            <person name="Matsuura K."/>
            <person name="Barry K."/>
            <person name="Labutti K."/>
            <person name="Kuo R."/>
            <person name="Ohm R.A."/>
            <person name="Bhattacharya S.S."/>
            <person name="Shirouzu T."/>
            <person name="Yoshinaga Y."/>
            <person name="Martin F.M."/>
            <person name="Grigoriev I.V."/>
            <person name="Hibbett D.S."/>
        </authorList>
    </citation>
    <scope>NUCLEOTIDE SEQUENCE [LARGE SCALE GENOMIC DNA]</scope>
    <source>
        <strain evidence="8 9">TUFC12733</strain>
    </source>
</reference>
<proteinExistence type="predicted"/>
<organism evidence="8 9">
    <name type="scientific">Calocera viscosa (strain TUFC12733)</name>
    <dbReference type="NCBI Taxonomy" id="1330018"/>
    <lineage>
        <taxon>Eukaryota</taxon>
        <taxon>Fungi</taxon>
        <taxon>Dikarya</taxon>
        <taxon>Basidiomycota</taxon>
        <taxon>Agaricomycotina</taxon>
        <taxon>Dacrymycetes</taxon>
        <taxon>Dacrymycetales</taxon>
        <taxon>Dacrymycetaceae</taxon>
        <taxon>Calocera</taxon>
    </lineage>
</organism>
<dbReference type="Pfam" id="PF00076">
    <property type="entry name" value="RRM_1"/>
    <property type="match status" value="5"/>
</dbReference>
<comment type="subcellular location">
    <subcellularLocation>
        <location evidence="1">Nucleus</location>
    </subcellularLocation>
</comment>
<evidence type="ECO:0000256" key="6">
    <source>
        <dbReference type="SAM" id="MobiDB-lite"/>
    </source>
</evidence>
<evidence type="ECO:0000313" key="8">
    <source>
        <dbReference type="EMBL" id="KZO97523.1"/>
    </source>
</evidence>
<evidence type="ECO:0000256" key="5">
    <source>
        <dbReference type="PROSITE-ProRule" id="PRU00176"/>
    </source>
</evidence>
<dbReference type="SUPFAM" id="SSF54928">
    <property type="entry name" value="RNA-binding domain, RBD"/>
    <property type="match status" value="4"/>
</dbReference>
<dbReference type="PANTHER" id="PTHR48039:SF5">
    <property type="entry name" value="RNA-BINDING PROTEIN 28"/>
    <property type="match status" value="1"/>
</dbReference>
<dbReference type="AlphaFoldDB" id="A0A167NAV9"/>
<feature type="compositionally biased region" description="Basic and acidic residues" evidence="6">
    <location>
        <begin position="117"/>
        <end position="132"/>
    </location>
</feature>
<dbReference type="OrthoDB" id="439639at2759"/>
<evidence type="ECO:0000256" key="3">
    <source>
        <dbReference type="ARBA" id="ARBA00022884"/>
    </source>
</evidence>
<dbReference type="CDD" id="cd12320">
    <property type="entry name" value="RRM6_RBM19_RRM5_MRD1"/>
    <property type="match status" value="1"/>
</dbReference>
<sequence>MSRLIVKNLPTYITDQRLRDHFSQQPSTSGRGSGSYTLTDARIARKPDGTSRKFGFVGYKTPEEAQRAKGWWDRTYVDGSRISVEVVEEKHEPRHRKSTDENAPLHPRSPSTGKPTTDGKPEPKKDTQKDKFVNAMAPRSKGRTWADDLLPAPDPAKPEKQKKKTKPSQTDAVNGTGHEAHTDAVEEEDVREEGISDLEWMRRRMTKSIEADAEGKAFEQSDEEDAAEPEAPVETKLSTSEAEKQQTKETILTTGRLFLRNLAYTCTSSELQEHFAPYGEVQQAHLPLTPARTPSGLAYITFAKPEDALKAYEELDGAPFQGRLLHVLAAVDKRSRADAAEAGPKSLKDKKLEDRKKQSGRGWDWAVLYMNPDAVAAAVATKLGVQKSEILNAEEGNAAVKLALAETSVVQETKTYLEANGVDLSAFSARTARSPTTILVKNLPAFTTAQQIRELFAPHGELKRCLVPPSGTIALVEFENDSEAGVAWRNVNYRRFGGSIVYLERGPAAVWKAGAVATGASAPSQTTAVVSLPDDQQPVEAAPGSMLYIKNLSFTTTSSILSSLFSTLPGFVYARVQTKPNPKHPNARLSMGYGFAGFGSREEAERARKAMDGATCDGHKLSIRFAGRGKDEDEQTVADAQAGIGIGNRKTAKMIVKNIPFEASKADMRSLFQGYGQLKSVRLPTKFDRRTRGFAFLEFVSRREAENAMAALKHTHLLGRHLVLEWAEDEQGMETLREKTKRAFGDGKEVPNKRRKLEIGEEGNVDEEE</sequence>
<dbReference type="GO" id="GO:0005634">
    <property type="term" value="C:nucleus"/>
    <property type="evidence" value="ECO:0007669"/>
    <property type="project" value="UniProtKB-SubCell"/>
</dbReference>
<dbReference type="Gene3D" id="3.30.70.330">
    <property type="match status" value="5"/>
</dbReference>
<protein>
    <submittedName>
        <fullName evidence="8">RNA-binding domain-containing protein</fullName>
    </submittedName>
</protein>
<dbReference type="InterPro" id="IPR012677">
    <property type="entry name" value="Nucleotide-bd_a/b_plait_sf"/>
</dbReference>
<dbReference type="Proteomes" id="UP000076738">
    <property type="component" value="Unassembled WGS sequence"/>
</dbReference>
<dbReference type="STRING" id="1330018.A0A167NAV9"/>
<keyword evidence="9" id="KW-1185">Reference proteome</keyword>
<keyword evidence="3 5" id="KW-0694">RNA-binding</keyword>
<dbReference type="PROSITE" id="PS50102">
    <property type="entry name" value="RRM"/>
    <property type="match status" value="5"/>
</dbReference>
<evidence type="ECO:0000256" key="1">
    <source>
        <dbReference type="ARBA" id="ARBA00004123"/>
    </source>
</evidence>
<dbReference type="InterPro" id="IPR035979">
    <property type="entry name" value="RBD_domain_sf"/>
</dbReference>
<feature type="region of interest" description="Disordered" evidence="6">
    <location>
        <begin position="211"/>
        <end position="248"/>
    </location>
</feature>
<dbReference type="PANTHER" id="PTHR48039">
    <property type="entry name" value="RNA-BINDING MOTIF PROTEIN 14B"/>
    <property type="match status" value="1"/>
</dbReference>
<name>A0A167NAV9_CALVF</name>
<feature type="compositionally biased region" description="Basic and acidic residues" evidence="6">
    <location>
        <begin position="742"/>
        <end position="752"/>
    </location>
</feature>
<dbReference type="SMART" id="SM00360">
    <property type="entry name" value="RRM"/>
    <property type="match status" value="5"/>
</dbReference>
<keyword evidence="4" id="KW-0539">Nucleus</keyword>
<dbReference type="CDD" id="cd12565">
    <property type="entry name" value="RRM1_MRD1"/>
    <property type="match status" value="1"/>
</dbReference>
<evidence type="ECO:0000256" key="4">
    <source>
        <dbReference type="ARBA" id="ARBA00023242"/>
    </source>
</evidence>
<dbReference type="GO" id="GO:0003729">
    <property type="term" value="F:mRNA binding"/>
    <property type="evidence" value="ECO:0007669"/>
    <property type="project" value="TreeGrafter"/>
</dbReference>
<feature type="region of interest" description="Disordered" evidence="6">
    <location>
        <begin position="742"/>
        <end position="769"/>
    </location>
</feature>
<dbReference type="InterPro" id="IPR000504">
    <property type="entry name" value="RRM_dom"/>
</dbReference>
<feature type="compositionally biased region" description="Acidic residues" evidence="6">
    <location>
        <begin position="760"/>
        <end position="769"/>
    </location>
</feature>
<feature type="domain" description="RRM" evidence="7">
    <location>
        <begin position="2"/>
        <end position="89"/>
    </location>
</feature>
<feature type="domain" description="RRM" evidence="7">
    <location>
        <begin position="436"/>
        <end position="508"/>
    </location>
</feature>
<keyword evidence="2" id="KW-0677">Repeat</keyword>
<gene>
    <name evidence="8" type="ORF">CALVIDRAFT_562879</name>
</gene>
<dbReference type="EMBL" id="KV417279">
    <property type="protein sequence ID" value="KZO97523.1"/>
    <property type="molecule type" value="Genomic_DNA"/>
</dbReference>
<evidence type="ECO:0000313" key="9">
    <source>
        <dbReference type="Proteomes" id="UP000076738"/>
    </source>
</evidence>
<feature type="compositionally biased region" description="Basic and acidic residues" evidence="6">
    <location>
        <begin position="42"/>
        <end position="51"/>
    </location>
</feature>
<evidence type="ECO:0000256" key="2">
    <source>
        <dbReference type="ARBA" id="ARBA00022737"/>
    </source>
</evidence>
<evidence type="ECO:0000259" key="7">
    <source>
        <dbReference type="PROSITE" id="PS50102"/>
    </source>
</evidence>
<accession>A0A167NAV9</accession>
<feature type="region of interest" description="Disordered" evidence="6">
    <location>
        <begin position="87"/>
        <end position="193"/>
    </location>
</feature>
<feature type="domain" description="RRM" evidence="7">
    <location>
        <begin position="255"/>
        <end position="332"/>
    </location>
</feature>
<feature type="region of interest" description="Disordered" evidence="6">
    <location>
        <begin position="17"/>
        <end position="55"/>
    </location>
</feature>
<feature type="compositionally biased region" description="Polar residues" evidence="6">
    <location>
        <begin position="23"/>
        <end position="38"/>
    </location>
</feature>
<dbReference type="InterPro" id="IPR051945">
    <property type="entry name" value="RRM_MRD1_RNA_proc_ribogen"/>
</dbReference>
<feature type="domain" description="RRM" evidence="7">
    <location>
        <begin position="652"/>
        <end position="729"/>
    </location>
</feature>